<dbReference type="InterPro" id="IPR008884">
    <property type="entry name" value="TylF_MeTrfase"/>
</dbReference>
<evidence type="ECO:0000313" key="1">
    <source>
        <dbReference type="EMBL" id="GHH32415.1"/>
    </source>
</evidence>
<name>A0ABQ3M562_9PSEU</name>
<keyword evidence="2" id="KW-1185">Reference proteome</keyword>
<evidence type="ECO:0000313" key="2">
    <source>
        <dbReference type="Proteomes" id="UP000605568"/>
    </source>
</evidence>
<dbReference type="Gene3D" id="3.40.50.150">
    <property type="entry name" value="Vaccinia Virus protein VP39"/>
    <property type="match status" value="1"/>
</dbReference>
<reference evidence="2" key="1">
    <citation type="journal article" date="2019" name="Int. J. Syst. Evol. Microbiol.">
        <title>The Global Catalogue of Microorganisms (GCM) 10K type strain sequencing project: providing services to taxonomists for standard genome sequencing and annotation.</title>
        <authorList>
            <consortium name="The Broad Institute Genomics Platform"/>
            <consortium name="The Broad Institute Genome Sequencing Center for Infectious Disease"/>
            <person name="Wu L."/>
            <person name="Ma J."/>
        </authorList>
    </citation>
    <scope>NUCLEOTIDE SEQUENCE [LARGE SCALE GENOMIC DNA]</scope>
    <source>
        <strain evidence="2">CGMCC 4.7367</strain>
    </source>
</reference>
<organism evidence="1 2">
    <name type="scientific">Lentzea cavernae</name>
    <dbReference type="NCBI Taxonomy" id="2020703"/>
    <lineage>
        <taxon>Bacteria</taxon>
        <taxon>Bacillati</taxon>
        <taxon>Actinomycetota</taxon>
        <taxon>Actinomycetes</taxon>
        <taxon>Pseudonocardiales</taxon>
        <taxon>Pseudonocardiaceae</taxon>
        <taxon>Lentzea</taxon>
    </lineage>
</organism>
<dbReference type="PANTHER" id="PTHR40036:SF1">
    <property type="entry name" value="MACROCIN O-METHYLTRANSFERASE"/>
    <property type="match status" value="1"/>
</dbReference>
<gene>
    <name evidence="1" type="ORF">GCM10017774_13290</name>
</gene>
<dbReference type="Proteomes" id="UP000605568">
    <property type="component" value="Unassembled WGS sequence"/>
</dbReference>
<evidence type="ECO:0008006" key="3">
    <source>
        <dbReference type="Google" id="ProtNLM"/>
    </source>
</evidence>
<comment type="caution">
    <text evidence="1">The sequence shown here is derived from an EMBL/GenBank/DDBJ whole genome shotgun (WGS) entry which is preliminary data.</text>
</comment>
<dbReference type="Pfam" id="PF05711">
    <property type="entry name" value="TylF"/>
    <property type="match status" value="1"/>
</dbReference>
<proteinExistence type="predicted"/>
<dbReference type="PANTHER" id="PTHR40036">
    <property type="entry name" value="MACROCIN O-METHYLTRANSFERASE"/>
    <property type="match status" value="1"/>
</dbReference>
<protein>
    <recommendedName>
        <fullName evidence="3">Macrocin O-methyltransferase</fullName>
    </recommendedName>
</protein>
<dbReference type="EMBL" id="BNAR01000002">
    <property type="protein sequence ID" value="GHH32415.1"/>
    <property type="molecule type" value="Genomic_DNA"/>
</dbReference>
<dbReference type="InterPro" id="IPR029063">
    <property type="entry name" value="SAM-dependent_MTases_sf"/>
</dbReference>
<accession>A0ABQ3M562</accession>
<sequence length="298" mass="32934">MHLWDLSPEVAQCVLRFAQPSTADSVLAHVPESAHTAMRAFLAQLREHGILVDSSAPAEVPRTAEFELTRHVNVFRDIDAVRPGFSELYASIAEDTFTSPPLAYAMVGAMEHIERNDIAGAIVECGVWRGGTMLLVARTLTDPRDLWLYDTFEARWEPRSPQDGYLFMREQPARDAEPENAAESVTADTAEDVVLGKLLATGYPEKRITMVKGLVQDTIPGRMPESIAVLRLDTDFYDSTRHELVHLYPRLSSGGVLIIDDYGKHSGATAATDDYLRGLPNPPLLVRVDVQGRVAVKP</sequence>